<protein>
    <submittedName>
        <fullName evidence="1">Uncharacterized protein</fullName>
    </submittedName>
</protein>
<name>A0A1E3VJ24_9HYPH</name>
<sequence>MLVKHARKLSALGALISAAFLAAVLAGLVSARADEPCDLRVQDMLDALPQSGGVAVRADEALHSVFLRKLHRDGLVVPQSDESVAFVHDGAARVVFARKGCVIGVSEADPVALVTILDLAVHGELK</sequence>
<dbReference type="AlphaFoldDB" id="A0A1E3VJ24"/>
<organism evidence="1 2">
    <name type="scientific">Methyloceanibacter stevinii</name>
    <dbReference type="NCBI Taxonomy" id="1774970"/>
    <lineage>
        <taxon>Bacteria</taxon>
        <taxon>Pseudomonadati</taxon>
        <taxon>Pseudomonadota</taxon>
        <taxon>Alphaproteobacteria</taxon>
        <taxon>Hyphomicrobiales</taxon>
        <taxon>Hyphomicrobiaceae</taxon>
        <taxon>Methyloceanibacter</taxon>
    </lineage>
</organism>
<keyword evidence="2" id="KW-1185">Reference proteome</keyword>
<evidence type="ECO:0000313" key="1">
    <source>
        <dbReference type="EMBL" id="ODR93530.1"/>
    </source>
</evidence>
<gene>
    <name evidence="1" type="ORF">AUC70_11740</name>
</gene>
<accession>A0A1E3VJ24</accession>
<reference evidence="1 2" key="1">
    <citation type="journal article" date="2016" name="Environ. Microbiol.">
        <title>New Methyloceanibacter diversity from North Sea sediments includes methanotroph containing solely the soluble methane monooxygenase.</title>
        <authorList>
            <person name="Vekeman B."/>
            <person name="Kerckhof F.M."/>
            <person name="Cremers G."/>
            <person name="de Vos P."/>
            <person name="Vandamme P."/>
            <person name="Boon N."/>
            <person name="Op den Camp H.J."/>
            <person name="Heylen K."/>
        </authorList>
    </citation>
    <scope>NUCLEOTIDE SEQUENCE [LARGE SCALE GENOMIC DNA]</scope>
    <source>
        <strain evidence="1 2">R-67176</strain>
    </source>
</reference>
<dbReference type="EMBL" id="LPWE01000014">
    <property type="protein sequence ID" value="ODR93530.1"/>
    <property type="molecule type" value="Genomic_DNA"/>
</dbReference>
<evidence type="ECO:0000313" key="2">
    <source>
        <dbReference type="Proteomes" id="UP000094172"/>
    </source>
</evidence>
<comment type="caution">
    <text evidence="1">The sequence shown here is derived from an EMBL/GenBank/DDBJ whole genome shotgun (WGS) entry which is preliminary data.</text>
</comment>
<proteinExistence type="predicted"/>
<dbReference type="RefSeq" id="WP_069445593.1">
    <property type="nucleotide sequence ID" value="NZ_LPWE01000014.1"/>
</dbReference>
<dbReference type="STRING" id="1774970.AUC70_11740"/>
<dbReference type="Proteomes" id="UP000094172">
    <property type="component" value="Unassembled WGS sequence"/>
</dbReference>